<dbReference type="OrthoDB" id="6359816at2759"/>
<dbReference type="CDD" id="cd00121">
    <property type="entry name" value="MATH"/>
    <property type="match status" value="1"/>
</dbReference>
<gene>
    <name evidence="4" type="ORF">EJB05_09115</name>
</gene>
<dbReference type="Gramene" id="TVU42695">
    <property type="protein sequence ID" value="TVU42695"/>
    <property type="gene ID" value="EJB05_09115"/>
</dbReference>
<comment type="pathway">
    <text evidence="1">Protein modification; protein ubiquitination.</text>
</comment>
<dbReference type="PANTHER" id="PTHR26379:SF187">
    <property type="entry name" value="OS07G0655300 PROTEIN"/>
    <property type="match status" value="1"/>
</dbReference>
<dbReference type="SUPFAM" id="SSF54695">
    <property type="entry name" value="POZ domain"/>
    <property type="match status" value="1"/>
</dbReference>
<dbReference type="PROSITE" id="PS50097">
    <property type="entry name" value="BTB"/>
    <property type="match status" value="1"/>
</dbReference>
<evidence type="ECO:0000256" key="2">
    <source>
        <dbReference type="ARBA" id="ARBA00010846"/>
    </source>
</evidence>
<organism evidence="4 5">
    <name type="scientific">Eragrostis curvula</name>
    <name type="common">weeping love grass</name>
    <dbReference type="NCBI Taxonomy" id="38414"/>
    <lineage>
        <taxon>Eukaryota</taxon>
        <taxon>Viridiplantae</taxon>
        <taxon>Streptophyta</taxon>
        <taxon>Embryophyta</taxon>
        <taxon>Tracheophyta</taxon>
        <taxon>Spermatophyta</taxon>
        <taxon>Magnoliopsida</taxon>
        <taxon>Liliopsida</taxon>
        <taxon>Poales</taxon>
        <taxon>Poaceae</taxon>
        <taxon>PACMAD clade</taxon>
        <taxon>Chloridoideae</taxon>
        <taxon>Eragrostideae</taxon>
        <taxon>Eragrostidinae</taxon>
        <taxon>Eragrostis</taxon>
    </lineage>
</organism>
<dbReference type="InterPro" id="IPR000210">
    <property type="entry name" value="BTB/POZ_dom"/>
</dbReference>
<dbReference type="SUPFAM" id="SSF49599">
    <property type="entry name" value="TRAF domain-like"/>
    <property type="match status" value="1"/>
</dbReference>
<dbReference type="InterPro" id="IPR045005">
    <property type="entry name" value="BPM1-6"/>
</dbReference>
<sequence length="348" mass="38289">MEAKHCFLPPGRTPALATSSTSVVETVVGRHVFHISGYSLLCGHVQSGTFTIGGYPWCIRFSPEAPDSDKGCAIIIVLLTKGAEVTAHFNIGFMSQIDGSIHIKKTTRLIAFNTTGGHLQCAGFHARWSKEEDFSILRDDRLTIVCDVSVLVNPQTSSLEPSSRVHVPQPDLQHCMLTLLEEREGADVTFGVGDETFVAHRVVLAMRSPVLKAELYGPMRVQEDSCIIVEDMQPAVFRAFLHFIYTDTFPAMDALHVVDKKEMVRHLLVAADRYAVEKLKTICQGILCNNLTVDTVADTLALADQHHCSMLKDACIEFIFSANRLGDVVASQGFACLKRTCPSVLVEE</sequence>
<feature type="non-terminal residue" evidence="4">
    <location>
        <position position="1"/>
    </location>
</feature>
<dbReference type="Gene3D" id="3.30.710.10">
    <property type="entry name" value="Potassium Channel Kv1.1, Chain A"/>
    <property type="match status" value="1"/>
</dbReference>
<evidence type="ECO:0000313" key="4">
    <source>
        <dbReference type="EMBL" id="TVU42695.1"/>
    </source>
</evidence>
<evidence type="ECO:0000313" key="5">
    <source>
        <dbReference type="Proteomes" id="UP000324897"/>
    </source>
</evidence>
<comment type="caution">
    <text evidence="4">The sequence shown here is derived from an EMBL/GenBank/DDBJ whole genome shotgun (WGS) entry which is preliminary data.</text>
</comment>
<dbReference type="Gene3D" id="1.25.40.420">
    <property type="match status" value="1"/>
</dbReference>
<dbReference type="Pfam" id="PF22486">
    <property type="entry name" value="MATH_2"/>
    <property type="match status" value="1"/>
</dbReference>
<dbReference type="InterPro" id="IPR056423">
    <property type="entry name" value="BACK_BPM_SPOP"/>
</dbReference>
<dbReference type="SMART" id="SM00225">
    <property type="entry name" value="BTB"/>
    <property type="match status" value="1"/>
</dbReference>
<comment type="similarity">
    <text evidence="2">Belongs to the Tdpoz family.</text>
</comment>
<evidence type="ECO:0000259" key="3">
    <source>
        <dbReference type="PROSITE" id="PS50097"/>
    </source>
</evidence>
<dbReference type="EMBL" id="RWGY01000005">
    <property type="protein sequence ID" value="TVU42695.1"/>
    <property type="molecule type" value="Genomic_DNA"/>
</dbReference>
<feature type="domain" description="BTB" evidence="3">
    <location>
        <begin position="186"/>
        <end position="253"/>
    </location>
</feature>
<dbReference type="PANTHER" id="PTHR26379">
    <property type="entry name" value="BTB/POZ AND MATH DOMAIN-CONTAINING PROTEIN 1"/>
    <property type="match status" value="1"/>
</dbReference>
<dbReference type="InterPro" id="IPR011333">
    <property type="entry name" value="SKP1/BTB/POZ_sf"/>
</dbReference>
<keyword evidence="5" id="KW-1185">Reference proteome</keyword>
<reference evidence="4 5" key="1">
    <citation type="journal article" date="2019" name="Sci. Rep.">
        <title>A high-quality genome of Eragrostis curvula grass provides insights into Poaceae evolution and supports new strategies to enhance forage quality.</title>
        <authorList>
            <person name="Carballo J."/>
            <person name="Santos B.A.C.M."/>
            <person name="Zappacosta D."/>
            <person name="Garbus I."/>
            <person name="Selva J.P."/>
            <person name="Gallo C.A."/>
            <person name="Diaz A."/>
            <person name="Albertini E."/>
            <person name="Caccamo M."/>
            <person name="Echenique V."/>
        </authorList>
    </citation>
    <scope>NUCLEOTIDE SEQUENCE [LARGE SCALE GENOMIC DNA]</scope>
    <source>
        <strain evidence="5">cv. Victoria</strain>
        <tissue evidence="4">Leaf</tissue>
    </source>
</reference>
<dbReference type="Proteomes" id="UP000324897">
    <property type="component" value="Unassembled WGS sequence"/>
</dbReference>
<accession>A0A5J9W438</accession>
<dbReference type="InterPro" id="IPR008974">
    <property type="entry name" value="TRAF-like"/>
</dbReference>
<dbReference type="InterPro" id="IPR002083">
    <property type="entry name" value="MATH/TRAF_dom"/>
</dbReference>
<name>A0A5J9W438_9POAL</name>
<dbReference type="Pfam" id="PF00651">
    <property type="entry name" value="BTB"/>
    <property type="match status" value="1"/>
</dbReference>
<protein>
    <recommendedName>
        <fullName evidence="3">BTB domain-containing protein</fullName>
    </recommendedName>
</protein>
<dbReference type="AlphaFoldDB" id="A0A5J9W438"/>
<proteinExistence type="inferred from homology"/>
<dbReference type="Gene3D" id="2.60.210.10">
    <property type="entry name" value="Apoptosis, Tumor Necrosis Factor Receptor Associated Protein 2, Chain A"/>
    <property type="match status" value="1"/>
</dbReference>
<evidence type="ECO:0000256" key="1">
    <source>
        <dbReference type="ARBA" id="ARBA00004906"/>
    </source>
</evidence>
<dbReference type="GO" id="GO:0016567">
    <property type="term" value="P:protein ubiquitination"/>
    <property type="evidence" value="ECO:0007669"/>
    <property type="project" value="InterPro"/>
</dbReference>
<dbReference type="Pfam" id="PF24570">
    <property type="entry name" value="BACK_BPM_SPOP"/>
    <property type="match status" value="1"/>
</dbReference>